<feature type="transmembrane region" description="Helical" evidence="1">
    <location>
        <begin position="124"/>
        <end position="144"/>
    </location>
</feature>
<dbReference type="InterPro" id="IPR046580">
    <property type="entry name" value="DUF6640"/>
</dbReference>
<keyword evidence="1" id="KW-1133">Transmembrane helix</keyword>
<comment type="caution">
    <text evidence="2">The sequence shown here is derived from an EMBL/GenBank/DDBJ whole genome shotgun (WGS) entry which is preliminary data.</text>
</comment>
<protein>
    <submittedName>
        <fullName evidence="2">Uncharacterized protein</fullName>
    </submittedName>
</protein>
<organism evidence="2 3">
    <name type="scientific">Nocardia aurantia</name>
    <dbReference type="NCBI Taxonomy" id="2585199"/>
    <lineage>
        <taxon>Bacteria</taxon>
        <taxon>Bacillati</taxon>
        <taxon>Actinomycetota</taxon>
        <taxon>Actinomycetes</taxon>
        <taxon>Mycobacteriales</taxon>
        <taxon>Nocardiaceae</taxon>
        <taxon>Nocardia</taxon>
    </lineage>
</organism>
<dbReference type="EMBL" id="WEGI01000014">
    <property type="protein sequence ID" value="MQY30620.1"/>
    <property type="molecule type" value="Genomic_DNA"/>
</dbReference>
<keyword evidence="3" id="KW-1185">Reference proteome</keyword>
<evidence type="ECO:0000256" key="1">
    <source>
        <dbReference type="SAM" id="Phobius"/>
    </source>
</evidence>
<dbReference type="RefSeq" id="WP_153347864.1">
    <property type="nucleotide sequence ID" value="NZ_WEGI01000014.1"/>
</dbReference>
<feature type="transmembrane region" description="Helical" evidence="1">
    <location>
        <begin position="56"/>
        <end position="75"/>
    </location>
</feature>
<accession>A0A7K0DXV1</accession>
<name>A0A7K0DXV1_9NOCA</name>
<gene>
    <name evidence="2" type="ORF">NRB56_62220</name>
</gene>
<evidence type="ECO:0000313" key="2">
    <source>
        <dbReference type="EMBL" id="MQY30620.1"/>
    </source>
</evidence>
<dbReference type="AlphaFoldDB" id="A0A7K0DXV1"/>
<feature type="transmembrane region" description="Helical" evidence="1">
    <location>
        <begin position="84"/>
        <end position="104"/>
    </location>
</feature>
<evidence type="ECO:0000313" key="3">
    <source>
        <dbReference type="Proteomes" id="UP000431401"/>
    </source>
</evidence>
<dbReference type="Pfam" id="PF20345">
    <property type="entry name" value="DUF6640"/>
    <property type="match status" value="1"/>
</dbReference>
<proteinExistence type="predicted"/>
<feature type="transmembrane region" description="Helical" evidence="1">
    <location>
        <begin position="14"/>
        <end position="36"/>
    </location>
</feature>
<dbReference type="OrthoDB" id="122427at2"/>
<reference evidence="2 3" key="1">
    <citation type="submission" date="2019-10" db="EMBL/GenBank/DDBJ databases">
        <title>Nocardia macrotermitis sp. nov. and Nocardia aurantia sp. nov., isolated from the gut of fungus growing-termite Macrotermes natalensis.</title>
        <authorList>
            <person name="Benndorf R."/>
            <person name="Schwitalla J."/>
            <person name="Martin K."/>
            <person name="De Beer W."/>
            <person name="Kaster A.-K."/>
            <person name="Vollmers J."/>
            <person name="Poulsen M."/>
            <person name="Beemelmanns C."/>
        </authorList>
    </citation>
    <scope>NUCLEOTIDE SEQUENCE [LARGE SCALE GENOMIC DNA]</scope>
    <source>
        <strain evidence="2 3">RB56</strain>
    </source>
</reference>
<keyword evidence="1" id="KW-0472">Membrane</keyword>
<sequence>MTDQRTETATAPRLLAVLVAIVTMFGALLADFVIPATADQHMRNDAWPPHAKFHDAQYIVMSFLLGGVALALLAARGGGGRSRLWTACAVLAAPWLGMLGAILFPRTAIQDPEFDNPTIARLHPQLLLALILLTLLLVAVLLPARAIRRR</sequence>
<dbReference type="Proteomes" id="UP000431401">
    <property type="component" value="Unassembled WGS sequence"/>
</dbReference>
<keyword evidence="1" id="KW-0812">Transmembrane</keyword>